<dbReference type="Proteomes" id="UP000289372">
    <property type="component" value="Unassembled WGS sequence"/>
</dbReference>
<keyword evidence="3" id="KW-1133">Transmembrane helix</keyword>
<feature type="region of interest" description="Disordered" evidence="2">
    <location>
        <begin position="194"/>
        <end position="260"/>
    </location>
</feature>
<accession>A0A0G9B4J3</accession>
<dbReference type="EMBL" id="JZUY01000032">
    <property type="protein sequence ID" value="KLC09244.1"/>
    <property type="molecule type" value="Genomic_DNA"/>
</dbReference>
<name>A0A0G9B4J3_XANPE</name>
<evidence type="ECO:0000313" key="5">
    <source>
        <dbReference type="EMBL" id="NEL76613.1"/>
    </source>
</evidence>
<dbReference type="Proteomes" id="UP000035369">
    <property type="component" value="Unassembled WGS sequence"/>
</dbReference>
<dbReference type="EMBL" id="JAAGYU010000037">
    <property type="protein sequence ID" value="NEL76613.1"/>
    <property type="molecule type" value="Genomic_DNA"/>
</dbReference>
<dbReference type="Proteomes" id="UP000471082">
    <property type="component" value="Unassembled WGS sequence"/>
</dbReference>
<dbReference type="GO" id="GO:0043683">
    <property type="term" value="P:type IV pilus assembly"/>
    <property type="evidence" value="ECO:0007669"/>
    <property type="project" value="TreeGrafter"/>
</dbReference>
<dbReference type="InterPro" id="IPR007813">
    <property type="entry name" value="PilN"/>
</dbReference>
<organism evidence="5 9">
    <name type="scientific">Xanthomonas perforans</name>
    <dbReference type="NCBI Taxonomy" id="442694"/>
    <lineage>
        <taxon>Bacteria</taxon>
        <taxon>Pseudomonadati</taxon>
        <taxon>Pseudomonadota</taxon>
        <taxon>Gammaproteobacteria</taxon>
        <taxon>Lysobacterales</taxon>
        <taxon>Lysobacteraceae</taxon>
        <taxon>Xanthomonas</taxon>
    </lineage>
</organism>
<dbReference type="AlphaFoldDB" id="A0A0G9B4J3"/>
<dbReference type="Pfam" id="PF05137">
    <property type="entry name" value="PilN"/>
    <property type="match status" value="1"/>
</dbReference>
<dbReference type="EMBL" id="PUUL01000064">
    <property type="protein sequence ID" value="RXD53515.1"/>
    <property type="molecule type" value="Genomic_DNA"/>
</dbReference>
<feature type="coiled-coil region" evidence="1">
    <location>
        <begin position="54"/>
        <end position="94"/>
    </location>
</feature>
<feature type="compositionally biased region" description="Low complexity" evidence="2">
    <location>
        <begin position="241"/>
        <end position="250"/>
    </location>
</feature>
<proteinExistence type="predicted"/>
<protein>
    <submittedName>
        <fullName evidence="4">Fimbrial protein</fullName>
    </submittedName>
    <submittedName>
        <fullName evidence="5">PilN domain-containing protein</fullName>
    </submittedName>
</protein>
<sequence>MARINLLPWRAERRKAREREFYSMLGFAALGGVLLSALIWFYYDAQISGQTERNAFLTTEIDKVKAQNEEIKELDKKKDRLLARKKVIEELQANRSQMVHLFDSLVRTIPDGVALTNIKQDGDILTLEGRSQSNARVSAYMRNLESSGWMTNPDLSIIEAKSQDKAGQPAASSMDTKTLPYVFTLKVKLANPNEADKNGTAPGVADPAAPGTAAPGAAPAGATPAAPAAAPAPATPPAAAPAPTQAAPAPANRPQEGAAS</sequence>
<evidence type="ECO:0000313" key="9">
    <source>
        <dbReference type="Proteomes" id="UP000471082"/>
    </source>
</evidence>
<evidence type="ECO:0000256" key="1">
    <source>
        <dbReference type="SAM" id="Coils"/>
    </source>
</evidence>
<reference evidence="5 9" key="3">
    <citation type="submission" date="2019-11" db="EMBL/GenBank/DDBJ databases">
        <title>Genome-resolved metagenomics to study the prevalence of co-infection and intraspecific heterogeneity among plant pathogen metapopulations.</title>
        <authorList>
            <person name="Newberry E."/>
            <person name="Bhandari R."/>
            <person name="Kemble J."/>
            <person name="Sikora E."/>
            <person name="Potnis N."/>
        </authorList>
    </citation>
    <scope>NUCLEOTIDE SEQUENCE [LARGE SCALE GENOMIC DNA]</scope>
    <source>
        <strain evidence="5">Xp_Tom_Tuscaloosa_18b</strain>
    </source>
</reference>
<dbReference type="InterPro" id="IPR052534">
    <property type="entry name" value="Extracell_DNA_Util/SecSys_Comp"/>
</dbReference>
<comment type="caution">
    <text evidence="5">The sequence shown here is derived from an EMBL/GenBank/DDBJ whole genome shotgun (WGS) entry which is preliminary data.</text>
</comment>
<dbReference type="GO" id="GO:0043107">
    <property type="term" value="P:type IV pilus-dependent motility"/>
    <property type="evidence" value="ECO:0007669"/>
    <property type="project" value="TreeGrafter"/>
</dbReference>
<gene>
    <name evidence="6" type="ORF">DB769_11910</name>
    <name evidence="5" type="ORF">G3W61_10160</name>
    <name evidence="4" type="ORF">XP315_01920</name>
</gene>
<dbReference type="PANTHER" id="PTHR40278:SF2">
    <property type="entry name" value="TYPE IV PILUS INNER MEMBRANE COMPONENT PILN"/>
    <property type="match status" value="1"/>
</dbReference>
<evidence type="ECO:0000313" key="7">
    <source>
        <dbReference type="Proteomes" id="UP000035369"/>
    </source>
</evidence>
<keyword evidence="1" id="KW-0175">Coiled coil</keyword>
<dbReference type="PANTHER" id="PTHR40278">
    <property type="entry name" value="DNA UTILIZATION PROTEIN HOFN"/>
    <property type="match status" value="1"/>
</dbReference>
<evidence type="ECO:0000256" key="3">
    <source>
        <dbReference type="SAM" id="Phobius"/>
    </source>
</evidence>
<reference evidence="6 8" key="2">
    <citation type="submission" date="2018-02" db="EMBL/GenBank/DDBJ databases">
        <title>Characterization of Xanthomonas diversity in transplant houses and field plants.</title>
        <authorList>
            <person name="Abrahamian P."/>
            <person name="Timilsina S."/>
            <person name="Minsavage G.V."/>
            <person name="Goss E.M."/>
            <person name="Jones J.B."/>
            <person name="Vallad G.E."/>
        </authorList>
    </citation>
    <scope>NUCLEOTIDE SEQUENCE [LARGE SCALE GENOMIC DNA]</scope>
    <source>
        <strain evidence="6 8">GEV2132</strain>
    </source>
</reference>
<keyword evidence="3" id="KW-0812">Transmembrane</keyword>
<evidence type="ECO:0000313" key="4">
    <source>
        <dbReference type="EMBL" id="KLC09244.1"/>
    </source>
</evidence>
<feature type="transmembrane region" description="Helical" evidence="3">
    <location>
        <begin position="21"/>
        <end position="43"/>
    </location>
</feature>
<feature type="compositionally biased region" description="Low complexity" evidence="2">
    <location>
        <begin position="199"/>
        <end position="232"/>
    </location>
</feature>
<keyword evidence="7" id="KW-1185">Reference proteome</keyword>
<dbReference type="KEGG" id="xpe:BJD13_22235"/>
<evidence type="ECO:0000256" key="2">
    <source>
        <dbReference type="SAM" id="MobiDB-lite"/>
    </source>
</evidence>
<keyword evidence="3" id="KW-0472">Membrane</keyword>
<evidence type="ECO:0000313" key="6">
    <source>
        <dbReference type="EMBL" id="RXD53515.1"/>
    </source>
</evidence>
<dbReference type="GeneID" id="61780100"/>
<reference evidence="4 7" key="1">
    <citation type="submission" date="2015-02" db="EMBL/GenBank/DDBJ databases">
        <title>Whole genome sequencing of multiple isolates of three species of pepper and tomato-infecting xanthomonads reveals genetic diversity in field strains and pinpoints effectors responsible for host specificity.</title>
        <authorList>
            <person name="Schwartz A."/>
            <person name="Dahlbeck D."/>
            <person name="Staskawicz B."/>
            <person name="Bart R."/>
            <person name="Potnis N."/>
            <person name="Minsavage G."/>
            <person name="Timilsina S."/>
            <person name="Goss E."/>
            <person name="Jones J."/>
            <person name="Vallad G."/>
            <person name="Barak J."/>
            <person name="Miller S."/>
            <person name="Ritchie D."/>
            <person name="Martins J.Jr."/>
            <person name="Patane J.S."/>
            <person name="Setubal J.C."/>
        </authorList>
    </citation>
    <scope>NUCLEOTIDE SEQUENCE [LARGE SCALE GENOMIC DNA]</scope>
    <source>
        <strain evidence="4 7">Xp3-15</strain>
    </source>
</reference>
<dbReference type="RefSeq" id="WP_008575843.1">
    <property type="nucleotide sequence ID" value="NZ_CP018475.1"/>
</dbReference>
<evidence type="ECO:0000313" key="8">
    <source>
        <dbReference type="Proteomes" id="UP000289372"/>
    </source>
</evidence>